<keyword evidence="10" id="KW-0472">Membrane</keyword>
<keyword evidence="8" id="KW-0902">Two-component regulatory system</keyword>
<dbReference type="Pfam" id="PF00512">
    <property type="entry name" value="HisKA"/>
    <property type="match status" value="1"/>
</dbReference>
<keyword evidence="5" id="KW-0597">Phosphoprotein</keyword>
<comment type="subcellular location">
    <subcellularLocation>
        <location evidence="2">Cell membrane</location>
        <topology evidence="2">Multi-pass membrane protein</topology>
    </subcellularLocation>
</comment>
<accession>A0ABQ6K6G7</accession>
<dbReference type="Gene3D" id="3.30.565.10">
    <property type="entry name" value="Histidine kinase-like ATPase, C-terminal domain"/>
    <property type="match status" value="1"/>
</dbReference>
<keyword evidence="10" id="KW-1133">Transmembrane helix</keyword>
<dbReference type="InterPro" id="IPR036097">
    <property type="entry name" value="HisK_dim/P_sf"/>
</dbReference>
<dbReference type="PANTHER" id="PTHR44936:SF9">
    <property type="entry name" value="SENSOR PROTEIN CREC"/>
    <property type="match status" value="1"/>
</dbReference>
<dbReference type="Proteomes" id="UP001157034">
    <property type="component" value="Unassembled WGS sequence"/>
</dbReference>
<comment type="catalytic activity">
    <reaction evidence="1">
        <text>ATP + protein L-histidine = ADP + protein N-phospho-L-histidine.</text>
        <dbReference type="EC" id="2.7.13.3"/>
    </reaction>
</comment>
<reference evidence="13" key="1">
    <citation type="journal article" date="2019" name="Int. J. Syst. Evol. Microbiol.">
        <title>The Global Catalogue of Microorganisms (GCM) 10K type strain sequencing project: providing services to taxonomists for standard genome sequencing and annotation.</title>
        <authorList>
            <consortium name="The Broad Institute Genomics Platform"/>
            <consortium name="The Broad Institute Genome Sequencing Center for Infectious Disease"/>
            <person name="Wu L."/>
            <person name="Ma J."/>
        </authorList>
    </citation>
    <scope>NUCLEOTIDE SEQUENCE [LARGE SCALE GENOMIC DNA]</scope>
    <source>
        <strain evidence="13">NBRC 108894</strain>
    </source>
</reference>
<dbReference type="InterPro" id="IPR003661">
    <property type="entry name" value="HisK_dim/P_dom"/>
</dbReference>
<keyword evidence="6" id="KW-0808">Transferase</keyword>
<evidence type="ECO:0000256" key="3">
    <source>
        <dbReference type="ARBA" id="ARBA00012438"/>
    </source>
</evidence>
<evidence type="ECO:0000313" key="12">
    <source>
        <dbReference type="EMBL" id="GMA94630.1"/>
    </source>
</evidence>
<evidence type="ECO:0000256" key="6">
    <source>
        <dbReference type="ARBA" id="ARBA00022679"/>
    </source>
</evidence>
<dbReference type="CDD" id="cd00082">
    <property type="entry name" value="HisKA"/>
    <property type="match status" value="1"/>
</dbReference>
<dbReference type="InterPro" id="IPR004358">
    <property type="entry name" value="Sig_transdc_His_kin-like_C"/>
</dbReference>
<dbReference type="InterPro" id="IPR036890">
    <property type="entry name" value="HATPase_C_sf"/>
</dbReference>
<keyword evidence="13" id="KW-1185">Reference proteome</keyword>
<evidence type="ECO:0000256" key="10">
    <source>
        <dbReference type="SAM" id="Phobius"/>
    </source>
</evidence>
<dbReference type="SUPFAM" id="SSF47384">
    <property type="entry name" value="Homodimeric domain of signal transducing histidine kinase"/>
    <property type="match status" value="1"/>
</dbReference>
<dbReference type="InterPro" id="IPR003594">
    <property type="entry name" value="HATPase_dom"/>
</dbReference>
<dbReference type="EC" id="2.7.13.3" evidence="3"/>
<evidence type="ECO:0000259" key="11">
    <source>
        <dbReference type="PROSITE" id="PS50109"/>
    </source>
</evidence>
<dbReference type="InterPro" id="IPR005467">
    <property type="entry name" value="His_kinase_dom"/>
</dbReference>
<evidence type="ECO:0000256" key="9">
    <source>
        <dbReference type="ARBA" id="ARBA00023026"/>
    </source>
</evidence>
<keyword evidence="4" id="KW-1003">Cell membrane</keyword>
<feature type="transmembrane region" description="Helical" evidence="10">
    <location>
        <begin position="12"/>
        <end position="36"/>
    </location>
</feature>
<dbReference type="EMBL" id="BSVB01000001">
    <property type="protein sequence ID" value="GMA94630.1"/>
    <property type="molecule type" value="Genomic_DNA"/>
</dbReference>
<dbReference type="Gene3D" id="1.10.287.130">
    <property type="match status" value="1"/>
</dbReference>
<keyword evidence="9" id="KW-0843">Virulence</keyword>
<dbReference type="PANTHER" id="PTHR44936">
    <property type="entry name" value="SENSOR PROTEIN CREC"/>
    <property type="match status" value="1"/>
</dbReference>
<name>A0ABQ6K6G7_9MICO</name>
<dbReference type="SMART" id="SM00388">
    <property type="entry name" value="HisKA"/>
    <property type="match status" value="1"/>
</dbReference>
<keyword evidence="10" id="KW-0812">Transmembrane</keyword>
<evidence type="ECO:0000313" key="13">
    <source>
        <dbReference type="Proteomes" id="UP001157034"/>
    </source>
</evidence>
<gene>
    <name evidence="12" type="ORF">GCM10025881_14540</name>
</gene>
<dbReference type="SUPFAM" id="SSF55874">
    <property type="entry name" value="ATPase domain of HSP90 chaperone/DNA topoisomerase II/histidine kinase"/>
    <property type="match status" value="1"/>
</dbReference>
<evidence type="ECO:0000256" key="2">
    <source>
        <dbReference type="ARBA" id="ARBA00004651"/>
    </source>
</evidence>
<sequence length="354" mass="37175">MLRRRTLTLQLQVVSAAGVVAMVAGIATVSLAMYLSSHDLLVSLWVSGVAAVVSLAMATGLGVVLRRSAGRLRTAVRAVGDGELVPVASSSGSELSALAAELTSTSERLASAREEIARIDASRRELMAWISHDLRTPLAGLRAMSEALEDGVARDPANYYRQMRDQVDRLSALVDDLFELSQIQAGVLRVAAAPVPLRALLTQAAAELAPIGLPRGIRIEVDADDAEIVADARLLSRVIANLVVNAVQHSPDDSVVRVTARRRDDGRAHLTVQDTAGGIAAEQLERIFDAGWRGDPSRTPEPLVGRSAGAGLGLAIARGIVSAHDGRIEASNVAGGSRFDIHLPSRAIGEPAGA</sequence>
<evidence type="ECO:0000256" key="4">
    <source>
        <dbReference type="ARBA" id="ARBA00022475"/>
    </source>
</evidence>
<comment type="caution">
    <text evidence="12">The sequence shown here is derived from an EMBL/GenBank/DDBJ whole genome shotgun (WGS) entry which is preliminary data.</text>
</comment>
<dbReference type="InterPro" id="IPR050980">
    <property type="entry name" value="2C_sensor_his_kinase"/>
</dbReference>
<dbReference type="GO" id="GO:0016301">
    <property type="term" value="F:kinase activity"/>
    <property type="evidence" value="ECO:0007669"/>
    <property type="project" value="UniProtKB-KW"/>
</dbReference>
<evidence type="ECO:0000256" key="8">
    <source>
        <dbReference type="ARBA" id="ARBA00023012"/>
    </source>
</evidence>
<dbReference type="Pfam" id="PF02518">
    <property type="entry name" value="HATPase_c"/>
    <property type="match status" value="1"/>
</dbReference>
<evidence type="ECO:0000256" key="5">
    <source>
        <dbReference type="ARBA" id="ARBA00022553"/>
    </source>
</evidence>
<feature type="domain" description="Histidine kinase" evidence="11">
    <location>
        <begin position="129"/>
        <end position="347"/>
    </location>
</feature>
<dbReference type="PROSITE" id="PS50109">
    <property type="entry name" value="HIS_KIN"/>
    <property type="match status" value="1"/>
</dbReference>
<evidence type="ECO:0000256" key="7">
    <source>
        <dbReference type="ARBA" id="ARBA00022777"/>
    </source>
</evidence>
<keyword evidence="7 12" id="KW-0418">Kinase</keyword>
<protein>
    <recommendedName>
        <fullName evidence="3">histidine kinase</fullName>
        <ecNumber evidence="3">2.7.13.3</ecNumber>
    </recommendedName>
</protein>
<evidence type="ECO:0000256" key="1">
    <source>
        <dbReference type="ARBA" id="ARBA00000085"/>
    </source>
</evidence>
<dbReference type="SMART" id="SM00387">
    <property type="entry name" value="HATPase_c"/>
    <property type="match status" value="1"/>
</dbReference>
<proteinExistence type="predicted"/>
<organism evidence="12 13">
    <name type="scientific">Pseudolysinimonas kribbensis</name>
    <dbReference type="NCBI Taxonomy" id="433641"/>
    <lineage>
        <taxon>Bacteria</taxon>
        <taxon>Bacillati</taxon>
        <taxon>Actinomycetota</taxon>
        <taxon>Actinomycetes</taxon>
        <taxon>Micrococcales</taxon>
        <taxon>Microbacteriaceae</taxon>
        <taxon>Pseudolysinimonas</taxon>
    </lineage>
</organism>
<feature type="transmembrane region" description="Helical" evidence="10">
    <location>
        <begin position="42"/>
        <end position="65"/>
    </location>
</feature>
<dbReference type="PRINTS" id="PR00344">
    <property type="entry name" value="BCTRLSENSOR"/>
</dbReference>
<dbReference type="RefSeq" id="WP_284253531.1">
    <property type="nucleotide sequence ID" value="NZ_BSVB01000001.1"/>
</dbReference>